<dbReference type="RefSeq" id="WP_012040451.1">
    <property type="nucleotide sequence ID" value="NC_009484.1"/>
</dbReference>
<sequence length="120" mass="13709">MALPDAQNRLAGTVSPCQVFRQMPDNVRPYEKDPGRGDDRLWAVIATIGRVVRIADIHASHTRAQADQIWREQQVRAYLGFLQRCELPVPRYTIRSMSRAQLPRGWRPLPALGFLNGRMS</sequence>
<dbReference type="Proteomes" id="UP000000245">
    <property type="component" value="Chromosome"/>
</dbReference>
<proteinExistence type="predicted"/>
<reference evidence="1 2" key="1">
    <citation type="submission" date="2007-05" db="EMBL/GenBank/DDBJ databases">
        <title>Complete sequence of chromosome of Acidiphilium cryptum JF-5.</title>
        <authorList>
            <consortium name="US DOE Joint Genome Institute"/>
            <person name="Copeland A."/>
            <person name="Lucas S."/>
            <person name="Lapidus A."/>
            <person name="Barry K."/>
            <person name="Detter J.C."/>
            <person name="Glavina del Rio T."/>
            <person name="Hammon N."/>
            <person name="Israni S."/>
            <person name="Dalin E."/>
            <person name="Tice H."/>
            <person name="Pitluck S."/>
            <person name="Sims D."/>
            <person name="Brettin T."/>
            <person name="Bruce D."/>
            <person name="Han C."/>
            <person name="Schmutz J."/>
            <person name="Larimer F."/>
            <person name="Land M."/>
            <person name="Hauser L."/>
            <person name="Kyrpides N."/>
            <person name="Kim E."/>
            <person name="Magnuson T."/>
            <person name="Richardson P."/>
        </authorList>
    </citation>
    <scope>NUCLEOTIDE SEQUENCE [LARGE SCALE GENOMIC DNA]</scope>
    <source>
        <strain evidence="1 2">JF-5</strain>
    </source>
</reference>
<dbReference type="AlphaFoldDB" id="A5G2T1"/>
<name>A5G2T1_ACICJ</name>
<evidence type="ECO:0000313" key="1">
    <source>
        <dbReference type="EMBL" id="ABQ32163.1"/>
    </source>
</evidence>
<keyword evidence="2" id="KW-1185">Reference proteome</keyword>
<accession>A5G2T1</accession>
<organism evidence="1 2">
    <name type="scientific">Acidiphilium cryptum (strain JF-5)</name>
    <dbReference type="NCBI Taxonomy" id="349163"/>
    <lineage>
        <taxon>Bacteria</taxon>
        <taxon>Pseudomonadati</taxon>
        <taxon>Pseudomonadota</taxon>
        <taxon>Alphaproteobacteria</taxon>
        <taxon>Acetobacterales</taxon>
        <taxon>Acidocellaceae</taxon>
        <taxon>Acidiphilium</taxon>
    </lineage>
</organism>
<dbReference type="EMBL" id="CP000697">
    <property type="protein sequence ID" value="ABQ32163.1"/>
    <property type="molecule type" value="Genomic_DNA"/>
</dbReference>
<protein>
    <submittedName>
        <fullName evidence="1">Uncharacterized protein</fullName>
    </submittedName>
</protein>
<dbReference type="KEGG" id="acr:Acry_2973"/>
<evidence type="ECO:0000313" key="2">
    <source>
        <dbReference type="Proteomes" id="UP000000245"/>
    </source>
</evidence>
<dbReference type="HOGENOM" id="CLU_2044595_0_0_5"/>
<gene>
    <name evidence="1" type="ordered locus">Acry_2973</name>
</gene>